<organism evidence="1 2">
    <name type="scientific">Salinimicrobium tongyeongense</name>
    <dbReference type="NCBI Taxonomy" id="2809707"/>
    <lineage>
        <taxon>Bacteria</taxon>
        <taxon>Pseudomonadati</taxon>
        <taxon>Bacteroidota</taxon>
        <taxon>Flavobacteriia</taxon>
        <taxon>Flavobacteriales</taxon>
        <taxon>Flavobacteriaceae</taxon>
        <taxon>Salinimicrobium</taxon>
    </lineage>
</organism>
<accession>A0ABY6NQQ4</accession>
<name>A0ABY6NQQ4_9FLAO</name>
<dbReference type="RefSeq" id="WP_265163213.1">
    <property type="nucleotide sequence ID" value="NZ_CP069620.1"/>
</dbReference>
<evidence type="ECO:0000313" key="1">
    <source>
        <dbReference type="EMBL" id="UZH54873.1"/>
    </source>
</evidence>
<proteinExistence type="predicted"/>
<dbReference type="Proteomes" id="UP001163981">
    <property type="component" value="Chromosome"/>
</dbReference>
<gene>
    <name evidence="1" type="ORF">JRG66_13000</name>
</gene>
<sequence>MAFLGKKDEEKILLEIRGLIESKLTNGFTDRRGRPVVDVEAVNIIEWEIDEDKSNRDEFIVKTLYSQPRVWVSNDDSGGKSNENFQLKNTKPIKFVFNEEHQEYKIENEEEINFINTAPY</sequence>
<reference evidence="1" key="1">
    <citation type="submission" date="2021-02" db="EMBL/GenBank/DDBJ databases">
        <title>Salinimicrobium sp. nov. isolated from seawater in Tongyeong, Republic of Korea.</title>
        <authorList>
            <person name="Lee S.-J."/>
        </authorList>
    </citation>
    <scope>NUCLEOTIDE SEQUENCE</scope>
    <source>
        <strain evidence="1">HN-2-9-2</strain>
    </source>
</reference>
<protein>
    <submittedName>
        <fullName evidence="1">Uncharacterized protein</fullName>
    </submittedName>
</protein>
<evidence type="ECO:0000313" key="2">
    <source>
        <dbReference type="Proteomes" id="UP001163981"/>
    </source>
</evidence>
<dbReference type="EMBL" id="CP069620">
    <property type="protein sequence ID" value="UZH54873.1"/>
    <property type="molecule type" value="Genomic_DNA"/>
</dbReference>
<keyword evidence="2" id="KW-1185">Reference proteome</keyword>